<dbReference type="eggNOG" id="ENOG5031HEX">
    <property type="taxonomic scope" value="Bacteria"/>
</dbReference>
<protein>
    <submittedName>
        <fullName evidence="1">Uncharacterized protein</fullName>
    </submittedName>
</protein>
<dbReference type="KEGG" id="afo:Afer_0160"/>
<accession>C7M231</accession>
<dbReference type="EMBL" id="CP001631">
    <property type="protein sequence ID" value="ACU53129.1"/>
    <property type="molecule type" value="Genomic_DNA"/>
</dbReference>
<keyword evidence="2" id="KW-1185">Reference proteome</keyword>
<sequence length="312" mass="32567">MVSSNQRRFSGQTAAEAVAAARAALGPDARIVAAERVSKPGLLGRKRHVVVTAEPMPVTSARDFAKELSRQLAAREAEAPAEDLEILATAYEQAKSEPPQVVVAPIGRREAVVVGSGGETRPLGSVERPQWSQLGDVASAAVRAVIDERTTHLTVDLSADGGDVVVDVSAPVAERTIAPEGSRVIAVCAPSVPYPLAAFDAVADRVGVGDADRFVLAQRRREIPLGLRSPADRVARAVASGQRRVAVLVDPGQLALLRSSFLAPLTWVVVAVSGDEPACDLEVELAACGPIDALHCVRSERAAVELGLAVVA</sequence>
<dbReference type="Proteomes" id="UP000000771">
    <property type="component" value="Chromosome"/>
</dbReference>
<dbReference type="HOGENOM" id="CLU_890328_0_0_11"/>
<evidence type="ECO:0000313" key="1">
    <source>
        <dbReference type="EMBL" id="ACU53129.1"/>
    </source>
</evidence>
<proteinExistence type="predicted"/>
<evidence type="ECO:0000313" key="2">
    <source>
        <dbReference type="Proteomes" id="UP000000771"/>
    </source>
</evidence>
<dbReference type="STRING" id="525909.Afer_0160"/>
<reference evidence="1 2" key="1">
    <citation type="journal article" date="2009" name="Stand. Genomic Sci.">
        <title>Complete genome sequence of Acidimicrobium ferrooxidans type strain (ICP).</title>
        <authorList>
            <person name="Clum A."/>
            <person name="Nolan M."/>
            <person name="Lang E."/>
            <person name="Glavina Del Rio T."/>
            <person name="Tice H."/>
            <person name="Copeland A."/>
            <person name="Cheng J.F."/>
            <person name="Lucas S."/>
            <person name="Chen F."/>
            <person name="Bruce D."/>
            <person name="Goodwin L."/>
            <person name="Pitluck S."/>
            <person name="Ivanova N."/>
            <person name="Mavrommatis K."/>
            <person name="Mikhailova N."/>
            <person name="Pati A."/>
            <person name="Chen A."/>
            <person name="Palaniappan K."/>
            <person name="Goker M."/>
            <person name="Spring S."/>
            <person name="Land M."/>
            <person name="Hauser L."/>
            <person name="Chang Y.J."/>
            <person name="Jeffries C.C."/>
            <person name="Chain P."/>
            <person name="Bristow J."/>
            <person name="Eisen J.A."/>
            <person name="Markowitz V."/>
            <person name="Hugenholtz P."/>
            <person name="Kyrpides N.C."/>
            <person name="Klenk H.P."/>
            <person name="Lapidus A."/>
        </authorList>
    </citation>
    <scope>NUCLEOTIDE SEQUENCE [LARGE SCALE GENOMIC DNA]</scope>
    <source>
        <strain evidence="2">DSM 10331 / JCM 15462 / NBRC 103882 / ICP</strain>
    </source>
</reference>
<dbReference type="AlphaFoldDB" id="C7M231"/>
<dbReference type="OrthoDB" id="4529782at2"/>
<gene>
    <name evidence="1" type="ordered locus">Afer_0160</name>
</gene>
<organism evidence="1 2">
    <name type="scientific">Acidimicrobium ferrooxidans (strain DSM 10331 / JCM 15462 / NBRC 103882 / ICP)</name>
    <dbReference type="NCBI Taxonomy" id="525909"/>
    <lineage>
        <taxon>Bacteria</taxon>
        <taxon>Bacillati</taxon>
        <taxon>Actinomycetota</taxon>
        <taxon>Acidimicrobiia</taxon>
        <taxon>Acidimicrobiales</taxon>
        <taxon>Acidimicrobiaceae</taxon>
        <taxon>Acidimicrobium</taxon>
    </lineage>
</organism>
<name>C7M231_ACIFD</name>